<evidence type="ECO:0008006" key="4">
    <source>
        <dbReference type="Google" id="ProtNLM"/>
    </source>
</evidence>
<evidence type="ECO:0000313" key="2">
    <source>
        <dbReference type="EMBL" id="PMB27569.1"/>
    </source>
</evidence>
<reference evidence="2 3" key="1">
    <citation type="submission" date="2017-07" db="EMBL/GenBank/DDBJ databases">
        <title>Genomes of Fischerella (Mastigocladus) sp. strains.</title>
        <authorList>
            <person name="Miller S.R."/>
        </authorList>
    </citation>
    <scope>NUCLEOTIDE SEQUENCE [LARGE SCALE GENOMIC DNA]</scope>
    <source>
        <strain evidence="2 3">CCMEE 5318</strain>
    </source>
</reference>
<evidence type="ECO:0000256" key="1">
    <source>
        <dbReference type="SAM" id="Phobius"/>
    </source>
</evidence>
<evidence type="ECO:0000313" key="3">
    <source>
        <dbReference type="Proteomes" id="UP000235081"/>
    </source>
</evidence>
<dbReference type="InterPro" id="IPR004891">
    <property type="entry name" value="Mercury-R_MerC"/>
</dbReference>
<accession>A0A2N6LPA5</accession>
<proteinExistence type="predicted"/>
<feature type="transmembrane region" description="Helical" evidence="1">
    <location>
        <begin position="96"/>
        <end position="113"/>
    </location>
</feature>
<dbReference type="GO" id="GO:0016020">
    <property type="term" value="C:membrane"/>
    <property type="evidence" value="ECO:0007669"/>
    <property type="project" value="InterPro"/>
</dbReference>
<dbReference type="Pfam" id="PF03203">
    <property type="entry name" value="MerC"/>
    <property type="match status" value="1"/>
</dbReference>
<dbReference type="EMBL" id="NMQE01000028">
    <property type="protein sequence ID" value="PMB27569.1"/>
    <property type="molecule type" value="Genomic_DNA"/>
</dbReference>
<comment type="caution">
    <text evidence="2">The sequence shown here is derived from an EMBL/GenBank/DDBJ whole genome shotgun (WGS) entry which is preliminary data.</text>
</comment>
<feature type="transmembrane region" description="Helical" evidence="1">
    <location>
        <begin position="40"/>
        <end position="59"/>
    </location>
</feature>
<feature type="transmembrane region" description="Helical" evidence="1">
    <location>
        <begin position="66"/>
        <end position="84"/>
    </location>
</feature>
<dbReference type="AlphaFoldDB" id="A0A2N6LPA5"/>
<keyword evidence="1" id="KW-0812">Transmembrane</keyword>
<dbReference type="GO" id="GO:0015097">
    <property type="term" value="F:mercury ion transmembrane transporter activity"/>
    <property type="evidence" value="ECO:0007669"/>
    <property type="project" value="InterPro"/>
</dbReference>
<dbReference type="Proteomes" id="UP000235081">
    <property type="component" value="Unassembled WGS sequence"/>
</dbReference>
<name>A0A2N6LPA5_9CYAN</name>
<organism evidence="2 3">
    <name type="scientific">Fischerella thermalis CCMEE 5318</name>
    <dbReference type="NCBI Taxonomy" id="2019666"/>
    <lineage>
        <taxon>Bacteria</taxon>
        <taxon>Bacillati</taxon>
        <taxon>Cyanobacteriota</taxon>
        <taxon>Cyanophyceae</taxon>
        <taxon>Nostocales</taxon>
        <taxon>Hapalosiphonaceae</taxon>
        <taxon>Fischerella</taxon>
    </lineage>
</organism>
<sequence>MDKSAITLSTACAIHCLLLPLILVALPALGSTFVGSESFHRFLIWFVFPISVLALVQGCRRHKNRIVLVSGVLGLALLVATAFFGHEVLSEDGERFATVLGATVLAFGHFHNYRLCRKNKCCQ</sequence>
<protein>
    <recommendedName>
        <fullName evidence="4">MerC domain-containing protein</fullName>
    </recommendedName>
</protein>
<keyword evidence="1" id="KW-1133">Transmembrane helix</keyword>
<gene>
    <name evidence="2" type="ORF">CEN46_01115</name>
</gene>
<keyword evidence="1" id="KW-0472">Membrane</keyword>